<organism evidence="1 2">
    <name type="scientific">Erythrobacter ramosus</name>
    <dbReference type="NCBI Taxonomy" id="35811"/>
    <lineage>
        <taxon>Bacteria</taxon>
        <taxon>Pseudomonadati</taxon>
        <taxon>Pseudomonadota</taxon>
        <taxon>Alphaproteobacteria</taxon>
        <taxon>Sphingomonadales</taxon>
        <taxon>Erythrobacteraceae</taxon>
        <taxon>Erythrobacter/Porphyrobacter group</taxon>
        <taxon>Erythrobacter</taxon>
    </lineage>
</organism>
<keyword evidence="2" id="KW-1185">Reference proteome</keyword>
<reference evidence="1 2" key="1">
    <citation type="submission" date="2020-08" db="EMBL/GenBank/DDBJ databases">
        <title>Genomic Encyclopedia of Type Strains, Phase IV (KMG-IV): sequencing the most valuable type-strain genomes for metagenomic binning, comparative biology and taxonomic classification.</title>
        <authorList>
            <person name="Goeker M."/>
        </authorList>
    </citation>
    <scope>NUCLEOTIDE SEQUENCE [LARGE SCALE GENOMIC DNA]</scope>
    <source>
        <strain evidence="1 2">DSM 8510</strain>
    </source>
</reference>
<comment type="caution">
    <text evidence="1">The sequence shown here is derived from an EMBL/GenBank/DDBJ whole genome shotgun (WGS) entry which is preliminary data.</text>
</comment>
<proteinExistence type="predicted"/>
<accession>A0ABR6HZJ8</accession>
<gene>
    <name evidence="1" type="ORF">FHS52_002055</name>
</gene>
<sequence length="39" mass="4100">MTALVETICVKRWQVFAMLGLSGYAVGNLIAKAVGALGF</sequence>
<dbReference type="EMBL" id="JACICE010000002">
    <property type="protein sequence ID" value="MBB3776086.1"/>
    <property type="molecule type" value="Genomic_DNA"/>
</dbReference>
<protein>
    <submittedName>
        <fullName evidence="1">Uncharacterized protein</fullName>
    </submittedName>
</protein>
<evidence type="ECO:0000313" key="1">
    <source>
        <dbReference type="EMBL" id="MBB3776086.1"/>
    </source>
</evidence>
<evidence type="ECO:0000313" key="2">
    <source>
        <dbReference type="Proteomes" id="UP000548685"/>
    </source>
</evidence>
<dbReference type="Proteomes" id="UP000548685">
    <property type="component" value="Unassembled WGS sequence"/>
</dbReference>
<name>A0ABR6HZJ8_9SPHN</name>